<evidence type="ECO:0000313" key="5">
    <source>
        <dbReference type="EMBL" id="MBF1663396.1"/>
    </source>
</evidence>
<dbReference type="EMBL" id="JABZXR010000007">
    <property type="protein sequence ID" value="MBF1663396.1"/>
    <property type="molecule type" value="Genomic_DNA"/>
</dbReference>
<evidence type="ECO:0000313" key="7">
    <source>
        <dbReference type="Proteomes" id="UP000218628"/>
    </source>
</evidence>
<evidence type="ECO:0000313" key="6">
    <source>
        <dbReference type="Proteomes" id="UP000066203"/>
    </source>
</evidence>
<reference evidence="2" key="1">
    <citation type="submission" date="2015-08" db="EMBL/GenBank/DDBJ databases">
        <title>Complete DNA Sequence of Pseudomonas syringae pv. actinidiae, the Causal Agent of Kiwifruit Canker Disease.</title>
        <authorList>
            <person name="Rikkerink E.H.A."/>
            <person name="Fineran P.C."/>
        </authorList>
    </citation>
    <scope>NUCLEOTIDE SEQUENCE</scope>
    <source>
        <strain evidence="2">NUM-Rm6536</strain>
    </source>
</reference>
<dbReference type="InterPro" id="IPR038078">
    <property type="entry name" value="PhoU-like_sf"/>
</dbReference>
<dbReference type="EMBL" id="JABZXL010000003">
    <property type="protein sequence ID" value="MBF1658517.1"/>
    <property type="molecule type" value="Genomic_DNA"/>
</dbReference>
<dbReference type="PANTHER" id="PTHR37298">
    <property type="entry name" value="UPF0111 PROTEIN YKAA"/>
    <property type="match status" value="1"/>
</dbReference>
<evidence type="ECO:0000313" key="3">
    <source>
        <dbReference type="EMBL" id="MBF1657016.1"/>
    </source>
</evidence>
<gene>
    <name evidence="1" type="ORF">CO690_06230</name>
    <name evidence="4" type="ORF">HXO58_01595</name>
    <name evidence="3" type="ORF">HXO61_03665</name>
    <name evidence="5" type="ORF">HXO64_02425</name>
    <name evidence="2" type="ORF">RM6536_0901</name>
</gene>
<reference evidence="7" key="4">
    <citation type="submission" date="2017-09" db="EMBL/GenBank/DDBJ databases">
        <title>FDA dAtabase for Regulatory Grade micrObial Sequences (FDA-ARGOS): Supporting development and validation of Infectious Disease Dx tests.</title>
        <authorList>
            <person name="Minogue T."/>
            <person name="Wolcott M."/>
            <person name="Wasieloski L."/>
            <person name="Aguilar W."/>
            <person name="Moore D."/>
            <person name="Tallon L."/>
            <person name="Sadzewicz L."/>
            <person name="Ott S."/>
            <person name="Zhao X."/>
            <person name="Nagaraj S."/>
            <person name="Vavikolanu K."/>
            <person name="Aluvathingal J."/>
            <person name="Nadendla S."/>
            <person name="Sichtig H."/>
        </authorList>
    </citation>
    <scope>NUCLEOTIDE SEQUENCE [LARGE SCALE GENOMIC DNA]</scope>
    <source>
        <strain evidence="7">FDAARGOS_369</strain>
    </source>
</reference>
<dbReference type="GeneID" id="61435640"/>
<dbReference type="Gene3D" id="1.20.58.220">
    <property type="entry name" value="Phosphate transport system protein phou homolog 2, domain 2"/>
    <property type="match status" value="1"/>
</dbReference>
<protein>
    <submittedName>
        <fullName evidence="1">Phosphate transport regulator</fullName>
    </submittedName>
</protein>
<dbReference type="RefSeq" id="WP_005504391.1">
    <property type="nucleotide sequence ID" value="NZ_AP014938.1"/>
</dbReference>
<reference evidence="1" key="3">
    <citation type="submission" date="2017-09" db="EMBL/GenBank/DDBJ databases">
        <title>FDA dAtabase for Regulatory Grade micrObial Sequences (FDA-ARGOS): Supporting development and validation of Infectious Disease Dx tests.</title>
        <authorList>
            <person name="Campos J."/>
            <person name="Goldberg B."/>
            <person name="Tallon L."/>
            <person name="Sadzewicz L."/>
            <person name="Ott S."/>
            <person name="Zhao X."/>
            <person name="Nagaraj S."/>
            <person name="Vavikolanu K."/>
            <person name="Aluvathingal J."/>
            <person name="Nadendla S."/>
            <person name="Geyer C."/>
            <person name="Nandy P."/>
            <person name="Hobson J."/>
            <person name="Sichtig H."/>
        </authorList>
    </citation>
    <scope>NUCLEOTIDE SEQUENCE</scope>
    <source>
        <strain evidence="1">FDAARGOS_369</strain>
    </source>
</reference>
<dbReference type="PATRIC" id="fig|43675.28.peg.922"/>
<dbReference type="Proteomes" id="UP000770330">
    <property type="component" value="Unassembled WGS sequence"/>
</dbReference>
<dbReference type="InterPro" id="IPR052912">
    <property type="entry name" value="UPF0111_domain"/>
</dbReference>
<reference evidence="3" key="5">
    <citation type="submission" date="2020-04" db="EMBL/GenBank/DDBJ databases">
        <title>Deep metagenomics examines the oral microbiome during advanced dental caries in children, revealing novel taxa and co-occurrences with host molecules.</title>
        <authorList>
            <person name="Baker J.L."/>
            <person name="Morton J.T."/>
            <person name="Dinis M."/>
            <person name="Alvarez R."/>
            <person name="Tran N.C."/>
            <person name="Knight R."/>
            <person name="Edlund A."/>
        </authorList>
    </citation>
    <scope>NUCLEOTIDE SEQUENCE</scope>
    <source>
        <strain evidence="4">JCVI_29_bin.11</strain>
        <strain evidence="3">JCVI_39_bin.18</strain>
        <strain evidence="5">JCVI_44_bin.2</strain>
    </source>
</reference>
<dbReference type="Proteomes" id="UP000756427">
    <property type="component" value="Unassembled WGS sequence"/>
</dbReference>
<evidence type="ECO:0000313" key="1">
    <source>
        <dbReference type="EMBL" id="ATF63297.1"/>
    </source>
</evidence>
<evidence type="ECO:0000313" key="2">
    <source>
        <dbReference type="EMBL" id="BAS20148.1"/>
    </source>
</evidence>
<dbReference type="Proteomes" id="UP000713964">
    <property type="component" value="Unassembled WGS sequence"/>
</dbReference>
<sequence length="205" mass="22965">MLHRLFPHANESLASLAEISAQVGEAAALLSEMVGSPVAEYPELFERMLTHEADSTNLLFRTLTEVRSSFSPPIPREDLYTLARKLTNAVEKLTSAAHVLSLHSIDGFATHITSILDIIQRQAVLTAAVIPKLADIRGLDNYWMDMLRISRQALRTAEEYDAYIAERYTPERYRRYATFLAQLTAASNAMRDVSAEIGRIIVQES</sequence>
<organism evidence="2">
    <name type="scientific">Rothia mucilaginosa</name>
    <dbReference type="NCBI Taxonomy" id="43675"/>
    <lineage>
        <taxon>Bacteria</taxon>
        <taxon>Bacillati</taxon>
        <taxon>Actinomycetota</taxon>
        <taxon>Actinomycetes</taxon>
        <taxon>Micrococcales</taxon>
        <taxon>Micrococcaceae</taxon>
        <taxon>Rothia</taxon>
    </lineage>
</organism>
<accession>A0A0K2RZ98</accession>
<dbReference type="Proteomes" id="UP000218628">
    <property type="component" value="Chromosome"/>
</dbReference>
<dbReference type="EMBL" id="JABZXO010000006">
    <property type="protein sequence ID" value="MBF1657016.1"/>
    <property type="molecule type" value="Genomic_DNA"/>
</dbReference>
<dbReference type="PANTHER" id="PTHR37298:SF1">
    <property type="entry name" value="UPF0111 PROTEIN YKAA"/>
    <property type="match status" value="1"/>
</dbReference>
<dbReference type="EMBL" id="CP023510">
    <property type="protein sequence ID" value="ATF63297.1"/>
    <property type="molecule type" value="Genomic_DNA"/>
</dbReference>
<dbReference type="AlphaFoldDB" id="A0A0K2RZ98"/>
<proteinExistence type="predicted"/>
<evidence type="ECO:0000313" key="4">
    <source>
        <dbReference type="EMBL" id="MBF1658517.1"/>
    </source>
</evidence>
<reference evidence="6" key="2">
    <citation type="submission" date="2015-08" db="EMBL/GenBank/DDBJ databases">
        <title>Complete genome sequence of Rothia mucilaginosa strain NUM-Rm6536.</title>
        <authorList>
            <person name="Nambu T."/>
        </authorList>
    </citation>
    <scope>NUCLEOTIDE SEQUENCE [LARGE SCALE GENOMIC DNA]</scope>
    <source>
        <strain evidence="6">NUM-Rm6536</strain>
    </source>
</reference>
<dbReference type="EMBL" id="AP014938">
    <property type="protein sequence ID" value="BAS20148.1"/>
    <property type="molecule type" value="Genomic_DNA"/>
</dbReference>
<name>A0A0K2RZ98_9MICC</name>
<dbReference type="Proteomes" id="UP000066203">
    <property type="component" value="Chromosome"/>
</dbReference>